<reference evidence="11" key="1">
    <citation type="submission" date="2022-08" db="EMBL/GenBank/DDBJ databases">
        <title>Genomic Encyclopedia of Type Strains, Phase V (KMG-V): Genome sequencing to study the core and pangenomes of soil and plant-associated prokaryotes.</title>
        <authorList>
            <person name="Whitman W."/>
        </authorList>
    </citation>
    <scope>NUCLEOTIDE SEQUENCE</scope>
    <source>
        <strain evidence="11">SP2017</strain>
        <strain evidence="12">SP3026</strain>
        <strain evidence="10">SP3049</strain>
    </source>
</reference>
<dbReference type="Proteomes" id="UP001155057">
    <property type="component" value="Unassembled WGS sequence"/>
</dbReference>
<dbReference type="GO" id="GO:0005829">
    <property type="term" value="C:cytosol"/>
    <property type="evidence" value="ECO:0007669"/>
    <property type="project" value="TreeGrafter"/>
</dbReference>
<comment type="similarity">
    <text evidence="2 8">Belongs to the TRAFAC class translation factor GTPase superfamily. Classic translation factor GTPase family. PrfC subfamily.</text>
</comment>
<dbReference type="EMBL" id="JANUAE010000002">
    <property type="protein sequence ID" value="MCS3709205.1"/>
    <property type="molecule type" value="Genomic_DNA"/>
</dbReference>
<evidence type="ECO:0000313" key="12">
    <source>
        <dbReference type="EMBL" id="MCS4121272.1"/>
    </source>
</evidence>
<dbReference type="Proteomes" id="UP001155144">
    <property type="component" value="Unassembled WGS sequence"/>
</dbReference>
<keyword evidence="4 8" id="KW-0547">Nucleotide-binding</keyword>
<protein>
    <recommendedName>
        <fullName evidence="7 8">Peptide chain release factor 3</fullName>
        <shortName evidence="8">RF-3</shortName>
    </recommendedName>
</protein>
<evidence type="ECO:0000256" key="1">
    <source>
        <dbReference type="ARBA" id="ARBA00004496"/>
    </source>
</evidence>
<dbReference type="CDD" id="cd03689">
    <property type="entry name" value="RF3_II"/>
    <property type="match status" value="1"/>
</dbReference>
<evidence type="ECO:0000256" key="5">
    <source>
        <dbReference type="ARBA" id="ARBA00022917"/>
    </source>
</evidence>
<dbReference type="PRINTS" id="PR00315">
    <property type="entry name" value="ELONGATNFCT"/>
</dbReference>
<comment type="caution">
    <text evidence="11">The sequence shown here is derived from an EMBL/GenBank/DDBJ whole genome shotgun (WGS) entry which is preliminary data.</text>
</comment>
<dbReference type="NCBIfam" id="NF001964">
    <property type="entry name" value="PRK00741.1"/>
    <property type="match status" value="1"/>
</dbReference>
<dbReference type="EMBL" id="JANUBL010000002">
    <property type="protein sequence ID" value="MCS4121272.1"/>
    <property type="molecule type" value="Genomic_DNA"/>
</dbReference>
<dbReference type="GO" id="GO:0003924">
    <property type="term" value="F:GTPase activity"/>
    <property type="evidence" value="ECO:0007669"/>
    <property type="project" value="InterPro"/>
</dbReference>
<evidence type="ECO:0000313" key="10">
    <source>
        <dbReference type="EMBL" id="MCS3709205.1"/>
    </source>
</evidence>
<dbReference type="Gene3D" id="3.40.50.300">
    <property type="entry name" value="P-loop containing nucleotide triphosphate hydrolases"/>
    <property type="match status" value="2"/>
</dbReference>
<evidence type="ECO:0000256" key="8">
    <source>
        <dbReference type="HAMAP-Rule" id="MF_00072"/>
    </source>
</evidence>
<dbReference type="Proteomes" id="UP001155010">
    <property type="component" value="Unassembled WGS sequence"/>
</dbReference>
<dbReference type="CDD" id="cd04169">
    <property type="entry name" value="RF3"/>
    <property type="match status" value="1"/>
</dbReference>
<dbReference type="PANTHER" id="PTHR43556">
    <property type="entry name" value="PEPTIDE CHAIN RELEASE FACTOR RF3"/>
    <property type="match status" value="1"/>
</dbReference>
<evidence type="ECO:0000259" key="9">
    <source>
        <dbReference type="PROSITE" id="PS51722"/>
    </source>
</evidence>
<organism evidence="11 13">
    <name type="scientific">Salinibacter ruber</name>
    <dbReference type="NCBI Taxonomy" id="146919"/>
    <lineage>
        <taxon>Bacteria</taxon>
        <taxon>Pseudomonadati</taxon>
        <taxon>Rhodothermota</taxon>
        <taxon>Rhodothermia</taxon>
        <taxon>Rhodothermales</taxon>
        <taxon>Salinibacteraceae</taxon>
        <taxon>Salinibacter</taxon>
    </lineage>
</organism>
<feature type="binding site" evidence="8">
    <location>
        <begin position="37"/>
        <end position="44"/>
    </location>
    <ligand>
        <name>GTP</name>
        <dbReference type="ChEBI" id="CHEBI:37565"/>
    </ligand>
</feature>
<keyword evidence="3 8" id="KW-0963">Cytoplasm</keyword>
<dbReference type="FunFam" id="3.40.50.300:FF:000542">
    <property type="entry name" value="Peptide chain release factor 3"/>
    <property type="match status" value="1"/>
</dbReference>
<sequence length="551" mass="62130">MSTTDALSPEEATAPTNDVDPVLKDEIEKRRTFAIISHPDAGKTTLTEKLLLKGGAIHEAGEIKARKADRFAMSDWMTMEKERGISVTSSVMKFPYRGYELNLLDTPGHRDFSEDTYRVLTAADSVIMVLDNASGVEQQTEKLMEVCRMQDTPIITFVNKMDRHGLPPLDILEDIEDTLDLDTVPLSWPIGMGNRFRGTYNLYRDELHLFSHADMDGEHERLPIDDLDDPQLDEVLGDQADDLRFDVELVREAGDELDLQAYLGGKQTPVFFGSALSNFGVGDMFDTFVEIAPPPQPRPTVTRDVSPYEDDFTGVAFKIQANMDPKHHDRMAFVRVCSGKFEKGMEVIHHRTGQTMRLNNATTFMAQDREGVDTAYPGDIIGIMSHGRVKIGDSFSTAEPLHFTGVPSFAPEHFRKVRLDDPFRSKHLSKGLQQLSEEGTIQAFRPLRGNDYILGAVGELQFDVTLDRLEDEYNVDAHLTGVRYACCRWIDGPAEDLEDFEAENMDSLFRDAGGDLAYLALSDFRLERTMENWPRISFNSTKQHTAEEERS</sequence>
<dbReference type="FunFam" id="3.30.70.3280:FF:000001">
    <property type="entry name" value="Peptide chain release factor 3"/>
    <property type="match status" value="1"/>
</dbReference>
<dbReference type="NCBIfam" id="TIGR00231">
    <property type="entry name" value="small_GTP"/>
    <property type="match status" value="1"/>
</dbReference>
<dbReference type="GO" id="GO:0016149">
    <property type="term" value="F:translation release factor activity, codon specific"/>
    <property type="evidence" value="ECO:0007669"/>
    <property type="project" value="UniProtKB-UniRule"/>
</dbReference>
<gene>
    <name evidence="8" type="primary">prfC</name>
    <name evidence="12" type="ORF">GGP45_001614</name>
    <name evidence="10" type="ORF">GGP61_000800</name>
    <name evidence="11" type="ORF">GGP83_000631</name>
</gene>
<evidence type="ECO:0000256" key="7">
    <source>
        <dbReference type="ARBA" id="ARBA00073639"/>
    </source>
</evidence>
<dbReference type="Gene3D" id="3.30.70.3280">
    <property type="entry name" value="Peptide chain release factor 3, domain III"/>
    <property type="match status" value="1"/>
</dbReference>
<dbReference type="PROSITE" id="PS51722">
    <property type="entry name" value="G_TR_2"/>
    <property type="match status" value="1"/>
</dbReference>
<dbReference type="Pfam" id="PF00009">
    <property type="entry name" value="GTP_EFTU"/>
    <property type="match status" value="1"/>
</dbReference>
<dbReference type="GO" id="GO:0016150">
    <property type="term" value="F:translation release factor activity, codon nonspecific"/>
    <property type="evidence" value="ECO:0007669"/>
    <property type="project" value="TreeGrafter"/>
</dbReference>
<dbReference type="Pfam" id="PF22042">
    <property type="entry name" value="EF-G_D2"/>
    <property type="match status" value="1"/>
</dbReference>
<dbReference type="InterPro" id="IPR032090">
    <property type="entry name" value="RF3_C"/>
</dbReference>
<evidence type="ECO:0000313" key="13">
    <source>
        <dbReference type="Proteomes" id="UP001155010"/>
    </source>
</evidence>
<dbReference type="GO" id="GO:0006449">
    <property type="term" value="P:regulation of translational termination"/>
    <property type="evidence" value="ECO:0007669"/>
    <property type="project" value="UniProtKB-UniRule"/>
</dbReference>
<keyword evidence="6 8" id="KW-0342">GTP-binding</keyword>
<dbReference type="InterPro" id="IPR004548">
    <property type="entry name" value="PrfC"/>
</dbReference>
<dbReference type="InterPro" id="IPR041732">
    <property type="entry name" value="RF3_GTP-bd"/>
</dbReference>
<dbReference type="CDD" id="cd16259">
    <property type="entry name" value="RF3_III"/>
    <property type="match status" value="1"/>
</dbReference>
<evidence type="ECO:0000256" key="2">
    <source>
        <dbReference type="ARBA" id="ARBA00009978"/>
    </source>
</evidence>
<dbReference type="InterPro" id="IPR027417">
    <property type="entry name" value="P-loop_NTPase"/>
</dbReference>
<dbReference type="InterPro" id="IPR005225">
    <property type="entry name" value="Small_GTP-bd"/>
</dbReference>
<dbReference type="InterPro" id="IPR031157">
    <property type="entry name" value="G_TR_CS"/>
</dbReference>
<dbReference type="InterPro" id="IPR035647">
    <property type="entry name" value="EFG_III/V"/>
</dbReference>
<dbReference type="SUPFAM" id="SSF54980">
    <property type="entry name" value="EF-G C-terminal domain-like"/>
    <property type="match status" value="1"/>
</dbReference>
<dbReference type="SUPFAM" id="SSF50447">
    <property type="entry name" value="Translation proteins"/>
    <property type="match status" value="1"/>
</dbReference>
<evidence type="ECO:0000256" key="3">
    <source>
        <dbReference type="ARBA" id="ARBA00022490"/>
    </source>
</evidence>
<keyword evidence="5 8" id="KW-0648">Protein biosynthesis</keyword>
<dbReference type="InterPro" id="IPR009000">
    <property type="entry name" value="Transl_B-barrel_sf"/>
</dbReference>
<evidence type="ECO:0000313" key="11">
    <source>
        <dbReference type="EMBL" id="MCS3950697.1"/>
    </source>
</evidence>
<dbReference type="SUPFAM" id="SSF52540">
    <property type="entry name" value="P-loop containing nucleoside triphosphate hydrolases"/>
    <property type="match status" value="1"/>
</dbReference>
<feature type="domain" description="Tr-type G" evidence="9">
    <location>
        <begin position="28"/>
        <end position="296"/>
    </location>
</feature>
<dbReference type="EMBL" id="JANUBB010000002">
    <property type="protein sequence ID" value="MCS3950697.1"/>
    <property type="molecule type" value="Genomic_DNA"/>
</dbReference>
<dbReference type="AlphaFoldDB" id="A0A840EM88"/>
<dbReference type="NCBIfam" id="TIGR00503">
    <property type="entry name" value="prfC"/>
    <property type="match status" value="1"/>
</dbReference>
<feature type="binding site" evidence="8">
    <location>
        <begin position="159"/>
        <end position="162"/>
    </location>
    <ligand>
        <name>GTP</name>
        <dbReference type="ChEBI" id="CHEBI:37565"/>
    </ligand>
</feature>
<dbReference type="InterPro" id="IPR038467">
    <property type="entry name" value="RF3_dom_3_sf"/>
</dbReference>
<dbReference type="PROSITE" id="PS00301">
    <property type="entry name" value="G_TR_1"/>
    <property type="match status" value="1"/>
</dbReference>
<comment type="subcellular location">
    <subcellularLocation>
        <location evidence="1 8">Cytoplasm</location>
    </subcellularLocation>
</comment>
<proteinExistence type="inferred from homology"/>
<comment type="function">
    <text evidence="8">Increases the formation of ribosomal termination complexes and stimulates activities of RF-1 and RF-2. It binds guanine nucleotides and has strong preference for UGA stop codons. It may interact directly with the ribosome. The stimulation of RF-1 and RF-2 is significantly reduced by GTP and GDP, but not by GMP.</text>
</comment>
<dbReference type="InterPro" id="IPR053905">
    <property type="entry name" value="EF-G-like_DII"/>
</dbReference>
<dbReference type="InterPro" id="IPR000795">
    <property type="entry name" value="T_Tr_GTP-bd_dom"/>
</dbReference>
<dbReference type="Pfam" id="PF16658">
    <property type="entry name" value="RF3_C"/>
    <property type="match status" value="1"/>
</dbReference>
<name>A0A840EM88_9BACT</name>
<accession>A0A840EM88</accession>
<dbReference type="PANTHER" id="PTHR43556:SF2">
    <property type="entry name" value="PEPTIDE CHAIN RELEASE FACTOR RF3"/>
    <property type="match status" value="1"/>
</dbReference>
<dbReference type="GO" id="GO:0005525">
    <property type="term" value="F:GTP binding"/>
    <property type="evidence" value="ECO:0007669"/>
    <property type="project" value="UniProtKB-UniRule"/>
</dbReference>
<feature type="binding site" evidence="8">
    <location>
        <begin position="105"/>
        <end position="109"/>
    </location>
    <ligand>
        <name>GTP</name>
        <dbReference type="ChEBI" id="CHEBI:37565"/>
    </ligand>
</feature>
<dbReference type="HAMAP" id="MF_00072">
    <property type="entry name" value="Rel_fac_3"/>
    <property type="match status" value="1"/>
</dbReference>
<evidence type="ECO:0000256" key="6">
    <source>
        <dbReference type="ARBA" id="ARBA00023134"/>
    </source>
</evidence>
<evidence type="ECO:0000256" key="4">
    <source>
        <dbReference type="ARBA" id="ARBA00022741"/>
    </source>
</evidence>